<dbReference type="Proteomes" id="UP001061361">
    <property type="component" value="Chromosome"/>
</dbReference>
<evidence type="ECO:0000256" key="3">
    <source>
        <dbReference type="ARBA" id="ARBA00023163"/>
    </source>
</evidence>
<evidence type="ECO:0000313" key="7">
    <source>
        <dbReference type="Proteomes" id="UP001061361"/>
    </source>
</evidence>
<keyword evidence="3" id="KW-0804">Transcription</keyword>
<dbReference type="Gene3D" id="1.10.357.10">
    <property type="entry name" value="Tetracycline Repressor, domain 2"/>
    <property type="match status" value="1"/>
</dbReference>
<keyword evidence="7" id="KW-1185">Reference proteome</keyword>
<dbReference type="PANTHER" id="PTHR30055">
    <property type="entry name" value="HTH-TYPE TRANSCRIPTIONAL REGULATOR RUTR"/>
    <property type="match status" value="1"/>
</dbReference>
<dbReference type="PROSITE" id="PS50977">
    <property type="entry name" value="HTH_TETR_2"/>
    <property type="match status" value="1"/>
</dbReference>
<gene>
    <name evidence="6" type="ORF">JCM14722_17920</name>
</gene>
<dbReference type="InterPro" id="IPR001647">
    <property type="entry name" value="HTH_TetR"/>
</dbReference>
<accession>A0ABN6RW20</accession>
<dbReference type="Pfam" id="PF00440">
    <property type="entry name" value="TetR_N"/>
    <property type="match status" value="1"/>
</dbReference>
<dbReference type="SUPFAM" id="SSF46689">
    <property type="entry name" value="Homeodomain-like"/>
    <property type="match status" value="1"/>
</dbReference>
<evidence type="ECO:0000256" key="4">
    <source>
        <dbReference type="PROSITE-ProRule" id="PRU00335"/>
    </source>
</evidence>
<dbReference type="InterPro" id="IPR009057">
    <property type="entry name" value="Homeodomain-like_sf"/>
</dbReference>
<dbReference type="SUPFAM" id="SSF48498">
    <property type="entry name" value="Tetracyclin repressor-like, C-terminal domain"/>
    <property type="match status" value="1"/>
</dbReference>
<feature type="DNA-binding region" description="H-T-H motif" evidence="4">
    <location>
        <begin position="36"/>
        <end position="55"/>
    </location>
</feature>
<name>A0ABN6RW20_9BACT</name>
<dbReference type="InterPro" id="IPR036271">
    <property type="entry name" value="Tet_transcr_reg_TetR-rel_C_sf"/>
</dbReference>
<dbReference type="RefSeq" id="WP_264981149.1">
    <property type="nucleotide sequence ID" value="NZ_AP026708.1"/>
</dbReference>
<dbReference type="PRINTS" id="PR00455">
    <property type="entry name" value="HTHTETR"/>
</dbReference>
<protein>
    <recommendedName>
        <fullName evidence="5">HTH tetR-type domain-containing protein</fullName>
    </recommendedName>
</protein>
<feature type="domain" description="HTH tetR-type" evidence="5">
    <location>
        <begin position="13"/>
        <end position="73"/>
    </location>
</feature>
<organism evidence="6 7">
    <name type="scientific">Pseudodesulfovibrio portus</name>
    <dbReference type="NCBI Taxonomy" id="231439"/>
    <lineage>
        <taxon>Bacteria</taxon>
        <taxon>Pseudomonadati</taxon>
        <taxon>Thermodesulfobacteriota</taxon>
        <taxon>Desulfovibrionia</taxon>
        <taxon>Desulfovibrionales</taxon>
        <taxon>Desulfovibrionaceae</taxon>
    </lineage>
</organism>
<evidence type="ECO:0000256" key="2">
    <source>
        <dbReference type="ARBA" id="ARBA00023125"/>
    </source>
</evidence>
<dbReference type="EMBL" id="AP026708">
    <property type="protein sequence ID" value="BDQ34250.1"/>
    <property type="molecule type" value="Genomic_DNA"/>
</dbReference>
<dbReference type="InterPro" id="IPR050109">
    <property type="entry name" value="HTH-type_TetR-like_transc_reg"/>
</dbReference>
<evidence type="ECO:0000259" key="5">
    <source>
        <dbReference type="PROSITE" id="PS50977"/>
    </source>
</evidence>
<reference evidence="6" key="1">
    <citation type="submission" date="2022-08" db="EMBL/GenBank/DDBJ databases">
        <title>Genome Sequence of the sulphate-reducing bacterium, Pseudodesulfovibrio portus JCM14722.</title>
        <authorList>
            <person name="Kondo R."/>
            <person name="Kataoka T."/>
        </authorList>
    </citation>
    <scope>NUCLEOTIDE SEQUENCE</scope>
    <source>
        <strain evidence="6">JCM 14722</strain>
    </source>
</reference>
<keyword evidence="1" id="KW-0805">Transcription regulation</keyword>
<dbReference type="PANTHER" id="PTHR30055:SF234">
    <property type="entry name" value="HTH-TYPE TRANSCRIPTIONAL REGULATOR BETI"/>
    <property type="match status" value="1"/>
</dbReference>
<proteinExistence type="predicted"/>
<evidence type="ECO:0000313" key="6">
    <source>
        <dbReference type="EMBL" id="BDQ34250.1"/>
    </source>
</evidence>
<keyword evidence="2 4" id="KW-0238">DNA-binding</keyword>
<sequence length="209" mass="23348">MAHGQTLRERRKQETREQIKQAARALMIEVGYDKVTMRALAEAAGVGLGTIGLHFKDKKTLLLSAFHDEIGQESLRALEAMPQEGTIKEKFMAVLGRLYAYYGKNALFLRPVIREALFATGEWRERFDAQLGEMIHLISGLVDRHKALGEVRPEVPGHHVAMAGWSLYLNGLIDGLNCDVFDVQAQLAKVEPLLDVLLDGVLFKGDTHE</sequence>
<evidence type="ECO:0000256" key="1">
    <source>
        <dbReference type="ARBA" id="ARBA00023015"/>
    </source>
</evidence>